<organism evidence="1 2">
    <name type="scientific">Brenneria goodwinii</name>
    <dbReference type="NCBI Taxonomy" id="1109412"/>
    <lineage>
        <taxon>Bacteria</taxon>
        <taxon>Pseudomonadati</taxon>
        <taxon>Pseudomonadota</taxon>
        <taxon>Gammaproteobacteria</taxon>
        <taxon>Enterobacterales</taxon>
        <taxon>Pectobacteriaceae</taxon>
        <taxon>Brenneria</taxon>
    </lineage>
</organism>
<sequence>MSASYASAASRMINYPGSVITSILCPEVNPSGSSHLPLMVSCGNGFGLPPLVR</sequence>
<evidence type="ECO:0000313" key="2">
    <source>
        <dbReference type="Proteomes" id="UP000044377"/>
    </source>
</evidence>
<keyword evidence="2" id="KW-1185">Reference proteome</keyword>
<proteinExistence type="predicted"/>
<dbReference type="Proteomes" id="UP000044377">
    <property type="component" value="Unassembled WGS sequence"/>
</dbReference>
<protein>
    <submittedName>
        <fullName evidence="1">Uncharacterized protein</fullName>
    </submittedName>
</protein>
<accession>A0A0G4K0E1</accession>
<gene>
    <name evidence="1" type="ORF">BN1221_04068</name>
</gene>
<name>A0A0G4K0E1_9GAMM</name>
<reference evidence="2" key="1">
    <citation type="submission" date="2015-01" db="EMBL/GenBank/DDBJ databases">
        <authorList>
            <person name="Paterson Steve"/>
        </authorList>
    </citation>
    <scope>NUCLEOTIDE SEQUENCE [LARGE SCALE GENOMIC DNA]</scope>
    <source>
        <strain evidence="2">OBR1</strain>
    </source>
</reference>
<evidence type="ECO:0000313" key="1">
    <source>
        <dbReference type="EMBL" id="CPR19984.1"/>
    </source>
</evidence>
<dbReference type="EMBL" id="CGIG01000001">
    <property type="protein sequence ID" value="CPR19984.1"/>
    <property type="molecule type" value="Genomic_DNA"/>
</dbReference>
<dbReference type="AlphaFoldDB" id="A0A0G4K0E1"/>